<dbReference type="SUPFAM" id="SSF88946">
    <property type="entry name" value="Sigma2 domain of RNA polymerase sigma factors"/>
    <property type="match status" value="1"/>
</dbReference>
<comment type="similarity">
    <text evidence="1">Belongs to the sigma-70 factor family. ECF subfamily.</text>
</comment>
<dbReference type="NCBIfam" id="TIGR02937">
    <property type="entry name" value="sigma70-ECF"/>
    <property type="match status" value="1"/>
</dbReference>
<dbReference type="GO" id="GO:0006352">
    <property type="term" value="P:DNA-templated transcription initiation"/>
    <property type="evidence" value="ECO:0007669"/>
    <property type="project" value="InterPro"/>
</dbReference>
<dbReference type="GO" id="GO:0016987">
    <property type="term" value="F:sigma factor activity"/>
    <property type="evidence" value="ECO:0007669"/>
    <property type="project" value="UniProtKB-KW"/>
</dbReference>
<evidence type="ECO:0000256" key="4">
    <source>
        <dbReference type="ARBA" id="ARBA00023163"/>
    </source>
</evidence>
<reference evidence="7 8" key="1">
    <citation type="submission" date="2018-10" db="EMBL/GenBank/DDBJ databases">
        <title>Phylogenomics of Brevibacillus.</title>
        <authorList>
            <person name="Dunlap C."/>
        </authorList>
    </citation>
    <scope>NUCLEOTIDE SEQUENCE [LARGE SCALE GENOMIC DNA]</scope>
    <source>
        <strain evidence="7 8">JCM 15085</strain>
    </source>
</reference>
<dbReference type="PANTHER" id="PTHR43133:SF60">
    <property type="entry name" value="RNA POLYMERASE SIGMA FACTOR SIGV"/>
    <property type="match status" value="1"/>
</dbReference>
<dbReference type="InterPro" id="IPR007627">
    <property type="entry name" value="RNA_pol_sigma70_r2"/>
</dbReference>
<evidence type="ECO:0000313" key="7">
    <source>
        <dbReference type="EMBL" id="RNB69590.1"/>
    </source>
</evidence>
<feature type="domain" description="RNA polymerase sigma factor 70 region 4 type 2" evidence="6">
    <location>
        <begin position="114"/>
        <end position="164"/>
    </location>
</feature>
<dbReference type="EMBL" id="RHHT01000074">
    <property type="protein sequence ID" value="RNB69590.1"/>
    <property type="molecule type" value="Genomic_DNA"/>
</dbReference>
<dbReference type="RefSeq" id="WP_122915574.1">
    <property type="nucleotide sequence ID" value="NZ_RHHT01000074.1"/>
</dbReference>
<dbReference type="InterPro" id="IPR013325">
    <property type="entry name" value="RNA_pol_sigma_r2"/>
</dbReference>
<evidence type="ECO:0000256" key="3">
    <source>
        <dbReference type="ARBA" id="ARBA00023082"/>
    </source>
</evidence>
<dbReference type="CDD" id="cd06171">
    <property type="entry name" value="Sigma70_r4"/>
    <property type="match status" value="1"/>
</dbReference>
<evidence type="ECO:0000256" key="1">
    <source>
        <dbReference type="ARBA" id="ARBA00010641"/>
    </source>
</evidence>
<dbReference type="InterPro" id="IPR036388">
    <property type="entry name" value="WH-like_DNA-bd_sf"/>
</dbReference>
<dbReference type="Gene3D" id="1.10.10.10">
    <property type="entry name" value="Winged helix-like DNA-binding domain superfamily/Winged helix DNA-binding domain"/>
    <property type="match status" value="1"/>
</dbReference>
<dbReference type="GO" id="GO:0003677">
    <property type="term" value="F:DNA binding"/>
    <property type="evidence" value="ECO:0007669"/>
    <property type="project" value="InterPro"/>
</dbReference>
<dbReference type="Proteomes" id="UP000281915">
    <property type="component" value="Unassembled WGS sequence"/>
</dbReference>
<evidence type="ECO:0000259" key="6">
    <source>
        <dbReference type="Pfam" id="PF08281"/>
    </source>
</evidence>
<dbReference type="PANTHER" id="PTHR43133">
    <property type="entry name" value="RNA POLYMERASE ECF-TYPE SIGMA FACTO"/>
    <property type="match status" value="1"/>
</dbReference>
<dbReference type="InterPro" id="IPR013249">
    <property type="entry name" value="RNA_pol_sigma70_r4_t2"/>
</dbReference>
<protein>
    <submittedName>
        <fullName evidence="7">RNA polymerase sigma factor</fullName>
    </submittedName>
</protein>
<sequence length="174" mass="19819">MDIDELTNLINIHGKAVYGFCYRLAGNKEDADDLYQETFLKAIEVIHKMDANQNPKSFLIAIAIRLRKNNRRKFAWRQRIAPTAELNEAVDHASVSEIEATPEDAVLSHELRGLIQAAAERLDDKLKIPLYMHYTAEMSIEEIAQALRIPPGTVKSRLFKARSNMKKLLEVEST</sequence>
<dbReference type="InterPro" id="IPR013324">
    <property type="entry name" value="RNA_pol_sigma_r3/r4-like"/>
</dbReference>
<evidence type="ECO:0000313" key="8">
    <source>
        <dbReference type="Proteomes" id="UP000281915"/>
    </source>
</evidence>
<dbReference type="Gene3D" id="1.10.1740.10">
    <property type="match status" value="1"/>
</dbReference>
<keyword evidence="2" id="KW-0805">Transcription regulation</keyword>
<name>A0A3M8C1Q6_9BACL</name>
<dbReference type="Pfam" id="PF08281">
    <property type="entry name" value="Sigma70_r4_2"/>
    <property type="match status" value="1"/>
</dbReference>
<keyword evidence="3" id="KW-0731">Sigma factor</keyword>
<proteinExistence type="inferred from homology"/>
<dbReference type="AlphaFoldDB" id="A0A3M8C1Q6"/>
<comment type="caution">
    <text evidence="7">The sequence shown here is derived from an EMBL/GenBank/DDBJ whole genome shotgun (WGS) entry which is preliminary data.</text>
</comment>
<dbReference type="SUPFAM" id="SSF88659">
    <property type="entry name" value="Sigma3 and sigma4 domains of RNA polymerase sigma factors"/>
    <property type="match status" value="1"/>
</dbReference>
<dbReference type="InterPro" id="IPR014284">
    <property type="entry name" value="RNA_pol_sigma-70_dom"/>
</dbReference>
<dbReference type="Pfam" id="PF04542">
    <property type="entry name" value="Sigma70_r2"/>
    <property type="match status" value="1"/>
</dbReference>
<accession>A0A3M8C1Q6</accession>
<evidence type="ECO:0000259" key="5">
    <source>
        <dbReference type="Pfam" id="PF04542"/>
    </source>
</evidence>
<gene>
    <name evidence="7" type="ORF">EDM58_23995</name>
</gene>
<feature type="domain" description="RNA polymerase sigma-70 region 2" evidence="5">
    <location>
        <begin position="9"/>
        <end position="76"/>
    </location>
</feature>
<organism evidence="7 8">
    <name type="scientific">Brevibacillus panacihumi</name>
    <dbReference type="NCBI Taxonomy" id="497735"/>
    <lineage>
        <taxon>Bacteria</taxon>
        <taxon>Bacillati</taxon>
        <taxon>Bacillota</taxon>
        <taxon>Bacilli</taxon>
        <taxon>Bacillales</taxon>
        <taxon>Paenibacillaceae</taxon>
        <taxon>Brevibacillus</taxon>
    </lineage>
</organism>
<evidence type="ECO:0000256" key="2">
    <source>
        <dbReference type="ARBA" id="ARBA00023015"/>
    </source>
</evidence>
<dbReference type="InterPro" id="IPR039425">
    <property type="entry name" value="RNA_pol_sigma-70-like"/>
</dbReference>
<keyword evidence="4" id="KW-0804">Transcription</keyword>